<dbReference type="Gene3D" id="2.40.30.170">
    <property type="match status" value="1"/>
</dbReference>
<name>A0A838YW72_9GAMM</name>
<dbReference type="PANTHER" id="PTHR30469:SF33">
    <property type="entry name" value="SLR1207 PROTEIN"/>
    <property type="match status" value="1"/>
</dbReference>
<dbReference type="GO" id="GO:0015562">
    <property type="term" value="F:efflux transmembrane transporter activity"/>
    <property type="evidence" value="ECO:0007669"/>
    <property type="project" value="InterPro"/>
</dbReference>
<dbReference type="Gene3D" id="1.10.287.470">
    <property type="entry name" value="Helix hairpin bin"/>
    <property type="match status" value="1"/>
</dbReference>
<proteinExistence type="inferred from homology"/>
<dbReference type="AlphaFoldDB" id="A0A838YW72"/>
<evidence type="ECO:0000259" key="4">
    <source>
        <dbReference type="Pfam" id="PF25990"/>
    </source>
</evidence>
<dbReference type="Pfam" id="PF25917">
    <property type="entry name" value="BSH_RND"/>
    <property type="match status" value="1"/>
</dbReference>
<feature type="domain" description="YknX-like beta-barrel" evidence="4">
    <location>
        <begin position="223"/>
        <end position="295"/>
    </location>
</feature>
<dbReference type="Proteomes" id="UP000585327">
    <property type="component" value="Unassembled WGS sequence"/>
</dbReference>
<dbReference type="InterPro" id="IPR058636">
    <property type="entry name" value="Beta-barrel_YknX"/>
</dbReference>
<dbReference type="NCBIfam" id="TIGR01730">
    <property type="entry name" value="RND_mfp"/>
    <property type="match status" value="1"/>
</dbReference>
<organism evidence="5 6">
    <name type="scientific">SAR86 cluster bacterium</name>
    <dbReference type="NCBI Taxonomy" id="2030880"/>
    <lineage>
        <taxon>Bacteria</taxon>
        <taxon>Pseudomonadati</taxon>
        <taxon>Pseudomonadota</taxon>
        <taxon>Gammaproteobacteria</taxon>
        <taxon>SAR86 cluster</taxon>
    </lineage>
</organism>
<protein>
    <submittedName>
        <fullName evidence="5">Efflux RND transporter periplasmic adaptor subunit</fullName>
    </submittedName>
</protein>
<accession>A0A838YW72</accession>
<dbReference type="InterPro" id="IPR058625">
    <property type="entry name" value="MdtA-like_BSH"/>
</dbReference>
<dbReference type="PANTHER" id="PTHR30469">
    <property type="entry name" value="MULTIDRUG RESISTANCE PROTEIN MDTA"/>
    <property type="match status" value="1"/>
</dbReference>
<comment type="caution">
    <text evidence="5">The sequence shown here is derived from an EMBL/GenBank/DDBJ whole genome shotgun (WGS) entry which is preliminary data.</text>
</comment>
<evidence type="ECO:0000313" key="6">
    <source>
        <dbReference type="Proteomes" id="UP000585327"/>
    </source>
</evidence>
<dbReference type="SUPFAM" id="SSF111369">
    <property type="entry name" value="HlyD-like secretion proteins"/>
    <property type="match status" value="1"/>
</dbReference>
<comment type="similarity">
    <text evidence="1">Belongs to the membrane fusion protein (MFP) (TC 8.A.1) family.</text>
</comment>
<evidence type="ECO:0000256" key="1">
    <source>
        <dbReference type="ARBA" id="ARBA00009477"/>
    </source>
</evidence>
<dbReference type="Gene3D" id="2.40.50.100">
    <property type="match status" value="1"/>
</dbReference>
<dbReference type="GO" id="GO:1990281">
    <property type="term" value="C:efflux pump complex"/>
    <property type="evidence" value="ECO:0007669"/>
    <property type="project" value="TreeGrafter"/>
</dbReference>
<dbReference type="InterPro" id="IPR006143">
    <property type="entry name" value="RND_pump_MFP"/>
</dbReference>
<dbReference type="EMBL" id="JACETM010000035">
    <property type="protein sequence ID" value="MBA4724249.1"/>
    <property type="molecule type" value="Genomic_DNA"/>
</dbReference>
<dbReference type="Pfam" id="PF25990">
    <property type="entry name" value="Beta-barrel_YknX"/>
    <property type="match status" value="1"/>
</dbReference>
<evidence type="ECO:0000313" key="5">
    <source>
        <dbReference type="EMBL" id="MBA4724249.1"/>
    </source>
</evidence>
<feature type="coiled-coil region" evidence="2">
    <location>
        <begin position="107"/>
        <end position="137"/>
    </location>
</feature>
<keyword evidence="2" id="KW-0175">Coiled coil</keyword>
<reference evidence="5 6" key="1">
    <citation type="submission" date="2020-06" db="EMBL/GenBank/DDBJ databases">
        <title>Dysbiosis in marine aquaculture revealed through microbiome analysis: reverse ecology for environmental sustainability.</title>
        <authorList>
            <person name="Haro-Moreno J.M."/>
            <person name="Coutinho F.H."/>
            <person name="Zaragoza-Solas A."/>
            <person name="Picazo A."/>
            <person name="Almagro-Moreno S."/>
            <person name="Lopez-Perez M."/>
        </authorList>
    </citation>
    <scope>NUCLEOTIDE SEQUENCE [LARGE SCALE GENOMIC DNA]</scope>
    <source>
        <strain evidence="5">MCMED-G42</strain>
    </source>
</reference>
<evidence type="ECO:0000259" key="3">
    <source>
        <dbReference type="Pfam" id="PF25917"/>
    </source>
</evidence>
<evidence type="ECO:0000256" key="2">
    <source>
        <dbReference type="SAM" id="Coils"/>
    </source>
</evidence>
<gene>
    <name evidence="5" type="ORF">H2021_03420</name>
</gene>
<feature type="domain" description="Multidrug resistance protein MdtA-like barrel-sandwich hybrid" evidence="3">
    <location>
        <begin position="70"/>
        <end position="204"/>
    </location>
</feature>
<sequence>MLNKIKNNKGLALVLLALIVIVVMNIGSENSSNESELDESLANFYKKEEVSSKKLFVSIEASGLIEAISSVEIKSKASGEVLFLGAEVGDYVKKGFMLSQIDQRTPKNILDQSKSDLEAAKVRLENAEAQFNRGKELHDKGSISDKDYEDIQENYAQAKSTLVRTQVSYENAKIALDDTVVRSPVSGTVISRPVEVGQVISSPTSAVGGGTVLMTMADLSKVRVRALVDEIDVGKVSIGQKVSIKVAAYRDKEFFGTVSKIEPKARIEQNVTTFPVLIDIDNDENLLLLGMNTDVVIDVLNKDVALSTPSMSLRTRKDIYSAASIVNIPKDKIDTFLEDKIDGENFNKFIVIKDSNKGPSLTWVEIGVSDLANVEIVNGLTQGDVIYIMPSKSLFDYQKRFKERVNASFSFG</sequence>